<evidence type="ECO:0000256" key="1">
    <source>
        <dbReference type="ARBA" id="ARBA00006739"/>
    </source>
</evidence>
<evidence type="ECO:0000256" key="2">
    <source>
        <dbReference type="ARBA" id="ARBA00022676"/>
    </source>
</evidence>
<proteinExistence type="inferred from homology"/>
<reference evidence="6" key="1">
    <citation type="journal article" date="2019" name="Int. J. Syst. Evol. Microbiol.">
        <title>The Global Catalogue of Microorganisms (GCM) 10K type strain sequencing project: providing services to taxonomists for standard genome sequencing and annotation.</title>
        <authorList>
            <consortium name="The Broad Institute Genomics Platform"/>
            <consortium name="The Broad Institute Genome Sequencing Center for Infectious Disease"/>
            <person name="Wu L."/>
            <person name="Ma J."/>
        </authorList>
    </citation>
    <scope>NUCLEOTIDE SEQUENCE [LARGE SCALE GENOMIC DNA]</scope>
    <source>
        <strain evidence="6">CGMCC 1.12295</strain>
    </source>
</reference>
<keyword evidence="6" id="KW-1185">Reference proteome</keyword>
<keyword evidence="2 5" id="KW-0328">Glycosyltransferase</keyword>
<gene>
    <name evidence="5" type="ORF">ACFSCZ_14875</name>
</gene>
<dbReference type="SUPFAM" id="SSF53448">
    <property type="entry name" value="Nucleotide-diphospho-sugar transferases"/>
    <property type="match status" value="1"/>
</dbReference>
<dbReference type="CDD" id="cd00761">
    <property type="entry name" value="Glyco_tranf_GTA_type"/>
    <property type="match status" value="1"/>
</dbReference>
<dbReference type="EC" id="2.4.-.-" evidence="5"/>
<dbReference type="Pfam" id="PF00535">
    <property type="entry name" value="Glycos_transf_2"/>
    <property type="match status" value="1"/>
</dbReference>
<name>A0ABW4KLA6_9BACI</name>
<comment type="similarity">
    <text evidence="1">Belongs to the glycosyltransferase 2 family.</text>
</comment>
<dbReference type="RefSeq" id="WP_380774892.1">
    <property type="nucleotide sequence ID" value="NZ_JBHUEO010000053.1"/>
</dbReference>
<organism evidence="5 6">
    <name type="scientific">Siminovitchia sediminis</name>
    <dbReference type="NCBI Taxonomy" id="1274353"/>
    <lineage>
        <taxon>Bacteria</taxon>
        <taxon>Bacillati</taxon>
        <taxon>Bacillota</taxon>
        <taxon>Bacilli</taxon>
        <taxon>Bacillales</taxon>
        <taxon>Bacillaceae</taxon>
        <taxon>Siminovitchia</taxon>
    </lineage>
</organism>
<evidence type="ECO:0000256" key="3">
    <source>
        <dbReference type="ARBA" id="ARBA00022679"/>
    </source>
</evidence>
<dbReference type="PANTHER" id="PTHR22916">
    <property type="entry name" value="GLYCOSYLTRANSFERASE"/>
    <property type="match status" value="1"/>
</dbReference>
<comment type="caution">
    <text evidence="5">The sequence shown here is derived from an EMBL/GenBank/DDBJ whole genome shotgun (WGS) entry which is preliminary data.</text>
</comment>
<evidence type="ECO:0000259" key="4">
    <source>
        <dbReference type="Pfam" id="PF00535"/>
    </source>
</evidence>
<protein>
    <submittedName>
        <fullName evidence="5">Glycosyltransferase</fullName>
        <ecNumber evidence="5">2.4.-.-</ecNumber>
    </submittedName>
</protein>
<dbReference type="Gene3D" id="3.90.550.10">
    <property type="entry name" value="Spore Coat Polysaccharide Biosynthesis Protein SpsA, Chain A"/>
    <property type="match status" value="1"/>
</dbReference>
<dbReference type="PANTHER" id="PTHR22916:SF51">
    <property type="entry name" value="GLYCOSYLTRANSFERASE EPSH-RELATED"/>
    <property type="match status" value="1"/>
</dbReference>
<dbReference type="InterPro" id="IPR001173">
    <property type="entry name" value="Glyco_trans_2-like"/>
</dbReference>
<dbReference type="Proteomes" id="UP001597301">
    <property type="component" value="Unassembled WGS sequence"/>
</dbReference>
<sequence>MKPAISIIVPVHNVELYLDSCLKSILGQTLEDFEVILINNGSTDSSGLICDAYSQKDKRVKVKHLNFAGVSEARNLGVDLAQGEYIGFVDADDRIEKDMYYNLLKLCRQTDSDVGICQLGREIDGKLINEKRDSFVLELEKLEALKELFKGILYRFSLCNKLFKKNCFHQVKFPEGRIHEDLATTYKLFSNANRAVYTNEIGYIYIKRTGSILTAAYNERRLDAFIGWDEILQYMTKHYPSISKECFLGFAYTCIDHMNYIITQVHSPMDQKKYLSFIRCYIRKYLWQILKNKTLPPKQLYLLTVLNVHVDAAVLSLKIKNNLLSEG</sequence>
<feature type="domain" description="Glycosyltransferase 2-like" evidence="4">
    <location>
        <begin position="6"/>
        <end position="145"/>
    </location>
</feature>
<evidence type="ECO:0000313" key="6">
    <source>
        <dbReference type="Proteomes" id="UP001597301"/>
    </source>
</evidence>
<evidence type="ECO:0000313" key="5">
    <source>
        <dbReference type="EMBL" id="MFD1708006.1"/>
    </source>
</evidence>
<dbReference type="GO" id="GO:0016757">
    <property type="term" value="F:glycosyltransferase activity"/>
    <property type="evidence" value="ECO:0007669"/>
    <property type="project" value="UniProtKB-KW"/>
</dbReference>
<dbReference type="EMBL" id="JBHUEO010000053">
    <property type="protein sequence ID" value="MFD1708006.1"/>
    <property type="molecule type" value="Genomic_DNA"/>
</dbReference>
<keyword evidence="3 5" id="KW-0808">Transferase</keyword>
<dbReference type="InterPro" id="IPR029044">
    <property type="entry name" value="Nucleotide-diphossugar_trans"/>
</dbReference>
<accession>A0ABW4KLA6</accession>